<dbReference type="EMBL" id="GGEC01086222">
    <property type="protein sequence ID" value="MBX66706.1"/>
    <property type="molecule type" value="Transcribed_RNA"/>
</dbReference>
<evidence type="ECO:0000313" key="1">
    <source>
        <dbReference type="EMBL" id="MBX66706.1"/>
    </source>
</evidence>
<sequence length="52" mass="6036">MLANHKPQKNKDLNSQNSHLFPSIFSAFEQTQLHPLEFSTVEQNKTQKNLIL</sequence>
<protein>
    <submittedName>
        <fullName evidence="1">Uncharacterized protein</fullName>
    </submittedName>
</protein>
<dbReference type="AlphaFoldDB" id="A0A2P2QIC4"/>
<name>A0A2P2QIC4_RHIMU</name>
<proteinExistence type="predicted"/>
<reference evidence="1" key="1">
    <citation type="submission" date="2018-02" db="EMBL/GenBank/DDBJ databases">
        <title>Rhizophora mucronata_Transcriptome.</title>
        <authorList>
            <person name="Meera S.P."/>
            <person name="Sreeshan A."/>
            <person name="Augustine A."/>
        </authorList>
    </citation>
    <scope>NUCLEOTIDE SEQUENCE</scope>
    <source>
        <tissue evidence="1">Leaf</tissue>
    </source>
</reference>
<accession>A0A2P2QIC4</accession>
<organism evidence="1">
    <name type="scientific">Rhizophora mucronata</name>
    <name type="common">Asiatic mangrove</name>
    <dbReference type="NCBI Taxonomy" id="61149"/>
    <lineage>
        <taxon>Eukaryota</taxon>
        <taxon>Viridiplantae</taxon>
        <taxon>Streptophyta</taxon>
        <taxon>Embryophyta</taxon>
        <taxon>Tracheophyta</taxon>
        <taxon>Spermatophyta</taxon>
        <taxon>Magnoliopsida</taxon>
        <taxon>eudicotyledons</taxon>
        <taxon>Gunneridae</taxon>
        <taxon>Pentapetalae</taxon>
        <taxon>rosids</taxon>
        <taxon>fabids</taxon>
        <taxon>Malpighiales</taxon>
        <taxon>Rhizophoraceae</taxon>
        <taxon>Rhizophora</taxon>
    </lineage>
</organism>